<gene>
    <name evidence="10" type="ORF">BO94DRAFT_206569</name>
</gene>
<organism evidence="10 11">
    <name type="scientific">Aspergillus sclerotioniger CBS 115572</name>
    <dbReference type="NCBI Taxonomy" id="1450535"/>
    <lineage>
        <taxon>Eukaryota</taxon>
        <taxon>Fungi</taxon>
        <taxon>Dikarya</taxon>
        <taxon>Ascomycota</taxon>
        <taxon>Pezizomycotina</taxon>
        <taxon>Eurotiomycetes</taxon>
        <taxon>Eurotiomycetidae</taxon>
        <taxon>Eurotiales</taxon>
        <taxon>Aspergillaceae</taxon>
        <taxon>Aspergillus</taxon>
        <taxon>Aspergillus subgen. Circumdati</taxon>
    </lineage>
</organism>
<keyword evidence="11" id="KW-1185">Reference proteome</keyword>
<protein>
    <submittedName>
        <fullName evidence="10">Putative benzoate 4-monooxygenase cytochrome P450</fullName>
    </submittedName>
</protein>
<dbReference type="InterPro" id="IPR002401">
    <property type="entry name" value="Cyt_P450_E_grp-I"/>
</dbReference>
<dbReference type="EMBL" id="MSFK01000027">
    <property type="protein sequence ID" value="PWY76502.1"/>
    <property type="molecule type" value="Genomic_DNA"/>
</dbReference>
<dbReference type="GO" id="GO:0044550">
    <property type="term" value="P:secondary metabolite biosynthetic process"/>
    <property type="evidence" value="ECO:0007669"/>
    <property type="project" value="UniProtKB-ARBA"/>
</dbReference>
<keyword evidence="5 9" id="KW-0560">Oxidoreductase</keyword>
<dbReference type="GO" id="GO:0005506">
    <property type="term" value="F:iron ion binding"/>
    <property type="evidence" value="ECO:0007669"/>
    <property type="project" value="InterPro"/>
</dbReference>
<evidence type="ECO:0000256" key="7">
    <source>
        <dbReference type="ARBA" id="ARBA00023033"/>
    </source>
</evidence>
<dbReference type="GO" id="GO:0020037">
    <property type="term" value="F:heme binding"/>
    <property type="evidence" value="ECO:0007669"/>
    <property type="project" value="InterPro"/>
</dbReference>
<sequence length="502" mass="57644">MLFSFPVVLTLGTLILAAWLLRGYLRLRHIPGPWLSALSNVPRSYWIWTNRSHEIHIDLHRKYGRLVRFGPNMISVTDPREIPHIYSFAGTFGKSDFYRALAFYVRGKPVQTIFATQDERIHHLLRRPIAGLYSMSNVVSFEPYVDSTMKVLFERLDEEFVRSGSVCNLEAWLQYFAFDVIGELTFSKRLGFLQHGGDVDGIIHAIDQYFDTAAIVSQIPWVDWLWAKNPLLQRFRKHSVNPIVAFALARAAERQSEKKEANENGRSDTRDFLSQFLEAIEKDPSIPPWALTAWTTSNVGAGSDTTAILLRSIIYQLLKHPECLARLLGELKRARQQGQLSDVVTWREARELPYLDAVIKESGRLHPPFGLPFERVVPPEGAVICGKSIPGGSVVGISAWAIHRDPETFGADCDEWKPERWLCDENTRRRMDSALMTFGAGRRVCLGKHISYLEIYKLVPTLFQRYELCFAHPGDVRWQVKNRWFVHQTGLSVRIKYREEFA</sequence>
<dbReference type="RefSeq" id="XP_025464315.1">
    <property type="nucleotide sequence ID" value="XM_025606122.1"/>
</dbReference>
<dbReference type="InterPro" id="IPR017972">
    <property type="entry name" value="Cyt_P450_CS"/>
</dbReference>
<dbReference type="Proteomes" id="UP000246702">
    <property type="component" value="Unassembled WGS sequence"/>
</dbReference>
<keyword evidence="7 9" id="KW-0503">Monooxygenase</keyword>
<dbReference type="PRINTS" id="PR00463">
    <property type="entry name" value="EP450I"/>
</dbReference>
<dbReference type="PANTHER" id="PTHR24305:SF235">
    <property type="entry name" value="CYTOCHROME P450 MONOOXYGENASE APDB-RELATED"/>
    <property type="match status" value="1"/>
</dbReference>
<evidence type="ECO:0000256" key="8">
    <source>
        <dbReference type="PIRSR" id="PIRSR602401-1"/>
    </source>
</evidence>
<feature type="binding site" description="axial binding residue" evidence="8">
    <location>
        <position position="445"/>
    </location>
    <ligand>
        <name>heme</name>
        <dbReference type="ChEBI" id="CHEBI:30413"/>
    </ligand>
    <ligandPart>
        <name>Fe</name>
        <dbReference type="ChEBI" id="CHEBI:18248"/>
    </ligandPart>
</feature>
<dbReference type="AlphaFoldDB" id="A0A317VU73"/>
<evidence type="ECO:0000313" key="10">
    <source>
        <dbReference type="EMBL" id="PWY76502.1"/>
    </source>
</evidence>
<dbReference type="PANTHER" id="PTHR24305">
    <property type="entry name" value="CYTOCHROME P450"/>
    <property type="match status" value="1"/>
</dbReference>
<keyword evidence="6 8" id="KW-0408">Iron</keyword>
<evidence type="ECO:0000256" key="1">
    <source>
        <dbReference type="ARBA" id="ARBA00001971"/>
    </source>
</evidence>
<name>A0A317VU73_9EURO</name>
<comment type="cofactor">
    <cofactor evidence="1 8">
        <name>heme</name>
        <dbReference type="ChEBI" id="CHEBI:30413"/>
    </cofactor>
</comment>
<proteinExistence type="inferred from homology"/>
<accession>A0A317VU73</accession>
<evidence type="ECO:0000256" key="6">
    <source>
        <dbReference type="ARBA" id="ARBA00023004"/>
    </source>
</evidence>
<evidence type="ECO:0000256" key="4">
    <source>
        <dbReference type="ARBA" id="ARBA00022723"/>
    </source>
</evidence>
<dbReference type="OrthoDB" id="3934656at2759"/>
<dbReference type="GO" id="GO:0016705">
    <property type="term" value="F:oxidoreductase activity, acting on paired donors, with incorporation or reduction of molecular oxygen"/>
    <property type="evidence" value="ECO:0007669"/>
    <property type="project" value="InterPro"/>
</dbReference>
<dbReference type="Pfam" id="PF00067">
    <property type="entry name" value="p450"/>
    <property type="match status" value="1"/>
</dbReference>
<dbReference type="PROSITE" id="PS00086">
    <property type="entry name" value="CYTOCHROME_P450"/>
    <property type="match status" value="1"/>
</dbReference>
<evidence type="ECO:0000313" key="11">
    <source>
        <dbReference type="Proteomes" id="UP000246702"/>
    </source>
</evidence>
<evidence type="ECO:0000256" key="9">
    <source>
        <dbReference type="RuleBase" id="RU000461"/>
    </source>
</evidence>
<keyword evidence="3 8" id="KW-0349">Heme</keyword>
<evidence type="ECO:0000256" key="5">
    <source>
        <dbReference type="ARBA" id="ARBA00023002"/>
    </source>
</evidence>
<dbReference type="Gene3D" id="1.10.630.10">
    <property type="entry name" value="Cytochrome P450"/>
    <property type="match status" value="1"/>
</dbReference>
<keyword evidence="4 8" id="KW-0479">Metal-binding</keyword>
<dbReference type="InterPro" id="IPR050121">
    <property type="entry name" value="Cytochrome_P450_monoxygenase"/>
</dbReference>
<dbReference type="STRING" id="1450535.A0A317VU73"/>
<dbReference type="CDD" id="cd11060">
    <property type="entry name" value="CYP57A1-like"/>
    <property type="match status" value="1"/>
</dbReference>
<dbReference type="GO" id="GO:0004497">
    <property type="term" value="F:monooxygenase activity"/>
    <property type="evidence" value="ECO:0007669"/>
    <property type="project" value="UniProtKB-KW"/>
</dbReference>
<dbReference type="GeneID" id="37108265"/>
<comment type="caution">
    <text evidence="10">The sequence shown here is derived from an EMBL/GenBank/DDBJ whole genome shotgun (WGS) entry which is preliminary data.</text>
</comment>
<dbReference type="SUPFAM" id="SSF48264">
    <property type="entry name" value="Cytochrome P450"/>
    <property type="match status" value="1"/>
</dbReference>
<dbReference type="InterPro" id="IPR001128">
    <property type="entry name" value="Cyt_P450"/>
</dbReference>
<dbReference type="FunFam" id="1.10.630.10:FF:000050">
    <property type="entry name" value="Cytochrome P450 monooxygenase"/>
    <property type="match status" value="1"/>
</dbReference>
<dbReference type="PRINTS" id="PR00385">
    <property type="entry name" value="P450"/>
</dbReference>
<evidence type="ECO:0000256" key="3">
    <source>
        <dbReference type="ARBA" id="ARBA00022617"/>
    </source>
</evidence>
<reference evidence="10 11" key="1">
    <citation type="submission" date="2016-12" db="EMBL/GenBank/DDBJ databases">
        <title>The genomes of Aspergillus section Nigri reveals drivers in fungal speciation.</title>
        <authorList>
            <consortium name="DOE Joint Genome Institute"/>
            <person name="Vesth T.C."/>
            <person name="Nybo J."/>
            <person name="Theobald S."/>
            <person name="Brandl J."/>
            <person name="Frisvad J.C."/>
            <person name="Nielsen K.F."/>
            <person name="Lyhne E.K."/>
            <person name="Kogle M.E."/>
            <person name="Kuo A."/>
            <person name="Riley R."/>
            <person name="Clum A."/>
            <person name="Nolan M."/>
            <person name="Lipzen A."/>
            <person name="Salamov A."/>
            <person name="Henrissat B."/>
            <person name="Wiebenga A."/>
            <person name="De Vries R.P."/>
            <person name="Grigoriev I.V."/>
            <person name="Mortensen U.H."/>
            <person name="Andersen M.R."/>
            <person name="Baker S.E."/>
        </authorList>
    </citation>
    <scope>NUCLEOTIDE SEQUENCE [LARGE SCALE GENOMIC DNA]</scope>
    <source>
        <strain evidence="10 11">CBS 115572</strain>
    </source>
</reference>
<comment type="similarity">
    <text evidence="2 9">Belongs to the cytochrome P450 family.</text>
</comment>
<evidence type="ECO:0000256" key="2">
    <source>
        <dbReference type="ARBA" id="ARBA00010617"/>
    </source>
</evidence>
<dbReference type="InterPro" id="IPR036396">
    <property type="entry name" value="Cyt_P450_sf"/>
</dbReference>